<feature type="domain" description="Thioesterase" evidence="2">
    <location>
        <begin position="7"/>
        <end position="229"/>
    </location>
</feature>
<dbReference type="InterPro" id="IPR001031">
    <property type="entry name" value="Thioesterase"/>
</dbReference>
<dbReference type="PANTHER" id="PTHR11487">
    <property type="entry name" value="THIOESTERASE"/>
    <property type="match status" value="1"/>
</dbReference>
<comment type="similarity">
    <text evidence="1">Belongs to the thioesterase family.</text>
</comment>
<dbReference type="GO" id="GO:0016787">
    <property type="term" value="F:hydrolase activity"/>
    <property type="evidence" value="ECO:0007669"/>
    <property type="project" value="UniProtKB-KW"/>
</dbReference>
<dbReference type="EMBL" id="JASITI010000109">
    <property type="protein sequence ID" value="MDK9501351.1"/>
    <property type="molecule type" value="Genomic_DNA"/>
</dbReference>
<dbReference type="RefSeq" id="WP_285346763.1">
    <property type="nucleotide sequence ID" value="NZ_JASITI010000109.1"/>
</dbReference>
<sequence length="232" mass="25039">MPSQPFPLVCLPFAGSGAGFYRAWVPDALPAVRVIPVQLPGREELFLEEPFTDAIDAAAVLVPQIAELTSGYEEFGIFGHSLGAVLGYEVARGLQELGRPAPAHLFVSGSPGPFNGRDARATGLSDEEFLLRVQEFAGYRHAAFDDPDLRELLLPVLRADVAMHENYKPSSDVPLRIPVTALRGADDALVSAEHARQWALVTESEFRYAELPGGHMYLADSTAALLRAVTGS</sequence>
<accession>A0ABT7H6Z3</accession>
<protein>
    <submittedName>
        <fullName evidence="3">Alpha/beta fold hydrolase</fullName>
    </submittedName>
</protein>
<evidence type="ECO:0000256" key="1">
    <source>
        <dbReference type="ARBA" id="ARBA00007169"/>
    </source>
</evidence>
<evidence type="ECO:0000259" key="2">
    <source>
        <dbReference type="Pfam" id="PF00975"/>
    </source>
</evidence>
<keyword evidence="3" id="KW-0378">Hydrolase</keyword>
<dbReference type="PANTHER" id="PTHR11487:SF0">
    <property type="entry name" value="S-ACYL FATTY ACID SYNTHASE THIOESTERASE, MEDIUM CHAIN"/>
    <property type="match status" value="1"/>
</dbReference>
<dbReference type="InterPro" id="IPR029058">
    <property type="entry name" value="AB_hydrolase_fold"/>
</dbReference>
<evidence type="ECO:0000313" key="3">
    <source>
        <dbReference type="EMBL" id="MDK9501351.1"/>
    </source>
</evidence>
<dbReference type="SUPFAM" id="SSF53474">
    <property type="entry name" value="alpha/beta-Hydrolases"/>
    <property type="match status" value="1"/>
</dbReference>
<evidence type="ECO:0000313" key="4">
    <source>
        <dbReference type="Proteomes" id="UP001223390"/>
    </source>
</evidence>
<keyword evidence="4" id="KW-1185">Reference proteome</keyword>
<dbReference type="Pfam" id="PF00975">
    <property type="entry name" value="Thioesterase"/>
    <property type="match status" value="1"/>
</dbReference>
<proteinExistence type="inferred from homology"/>
<organism evidence="3 4">
    <name type="scientific">Streptomyces katrae</name>
    <dbReference type="NCBI Taxonomy" id="68223"/>
    <lineage>
        <taxon>Bacteria</taxon>
        <taxon>Bacillati</taxon>
        <taxon>Actinomycetota</taxon>
        <taxon>Actinomycetes</taxon>
        <taxon>Kitasatosporales</taxon>
        <taxon>Streptomycetaceae</taxon>
        <taxon>Streptomyces</taxon>
    </lineage>
</organism>
<dbReference type="InterPro" id="IPR012223">
    <property type="entry name" value="TEII"/>
</dbReference>
<dbReference type="Proteomes" id="UP001223390">
    <property type="component" value="Unassembled WGS sequence"/>
</dbReference>
<comment type="caution">
    <text evidence="3">The sequence shown here is derived from an EMBL/GenBank/DDBJ whole genome shotgun (WGS) entry which is preliminary data.</text>
</comment>
<dbReference type="Gene3D" id="3.40.50.1820">
    <property type="entry name" value="alpha/beta hydrolase"/>
    <property type="match status" value="1"/>
</dbReference>
<name>A0ABT7H6Z3_9ACTN</name>
<reference evidence="3 4" key="1">
    <citation type="submission" date="2023-05" db="EMBL/GenBank/DDBJ databases">
        <title>Sequencing and Assembly of Streptomyces sp. NP73.</title>
        <authorList>
            <person name="Konwar A.N."/>
            <person name="Saikia K."/>
            <person name="Thakur D."/>
        </authorList>
    </citation>
    <scope>NUCLEOTIDE SEQUENCE [LARGE SCALE GENOMIC DNA]</scope>
    <source>
        <strain evidence="3 4">NP73</strain>
    </source>
</reference>
<gene>
    <name evidence="3" type="ORF">QEZ40_000629</name>
</gene>